<dbReference type="EMBL" id="CM026424">
    <property type="protein sequence ID" value="KAG0578356.1"/>
    <property type="molecule type" value="Genomic_DNA"/>
</dbReference>
<protein>
    <submittedName>
        <fullName evidence="1">Uncharacterized protein</fullName>
    </submittedName>
</protein>
<evidence type="ECO:0000313" key="2">
    <source>
        <dbReference type="Proteomes" id="UP000822688"/>
    </source>
</evidence>
<proteinExistence type="predicted"/>
<name>A0A8T0I5I7_CERPU</name>
<gene>
    <name evidence="1" type="ORF">KC19_4G016500</name>
</gene>
<reference evidence="1" key="1">
    <citation type="submission" date="2020-06" db="EMBL/GenBank/DDBJ databases">
        <title>WGS assembly of Ceratodon purpureus strain R40.</title>
        <authorList>
            <person name="Carey S.B."/>
            <person name="Jenkins J."/>
            <person name="Shu S."/>
            <person name="Lovell J.T."/>
            <person name="Sreedasyam A."/>
            <person name="Maumus F."/>
            <person name="Tiley G.P."/>
            <person name="Fernandez-Pozo N."/>
            <person name="Barry K."/>
            <person name="Chen C."/>
            <person name="Wang M."/>
            <person name="Lipzen A."/>
            <person name="Daum C."/>
            <person name="Saski C.A."/>
            <person name="Payton A.C."/>
            <person name="Mcbreen J.C."/>
            <person name="Conrad R.E."/>
            <person name="Kollar L.M."/>
            <person name="Olsson S."/>
            <person name="Huttunen S."/>
            <person name="Landis J.B."/>
            <person name="Wickett N.J."/>
            <person name="Johnson M.G."/>
            <person name="Rensing S.A."/>
            <person name="Grimwood J."/>
            <person name="Schmutz J."/>
            <person name="Mcdaniel S.F."/>
        </authorList>
    </citation>
    <scope>NUCLEOTIDE SEQUENCE</scope>
    <source>
        <strain evidence="1">R40</strain>
    </source>
</reference>
<keyword evidence="2" id="KW-1185">Reference proteome</keyword>
<dbReference type="AlphaFoldDB" id="A0A8T0I5I7"/>
<sequence length="128" mass="14423">MSGVYMPDCRGSMPDCRGYMPDCRGYMPDCRGYMPDCSSSLLLSERAHSKQSGYVHKAQTVTKCVSLFCVARRCCCSQSPCSGEYRRGASPGGWRVWSWSLDARHQVLCTWLMLGTTEADSKWFYCTP</sequence>
<dbReference type="Proteomes" id="UP000822688">
    <property type="component" value="Chromosome 4"/>
</dbReference>
<accession>A0A8T0I5I7</accession>
<evidence type="ECO:0000313" key="1">
    <source>
        <dbReference type="EMBL" id="KAG0578356.1"/>
    </source>
</evidence>
<organism evidence="1 2">
    <name type="scientific">Ceratodon purpureus</name>
    <name type="common">Fire moss</name>
    <name type="synonym">Dicranum purpureum</name>
    <dbReference type="NCBI Taxonomy" id="3225"/>
    <lineage>
        <taxon>Eukaryota</taxon>
        <taxon>Viridiplantae</taxon>
        <taxon>Streptophyta</taxon>
        <taxon>Embryophyta</taxon>
        <taxon>Bryophyta</taxon>
        <taxon>Bryophytina</taxon>
        <taxon>Bryopsida</taxon>
        <taxon>Dicranidae</taxon>
        <taxon>Pseudoditrichales</taxon>
        <taxon>Ditrichaceae</taxon>
        <taxon>Ceratodon</taxon>
    </lineage>
</organism>
<comment type="caution">
    <text evidence="1">The sequence shown here is derived from an EMBL/GenBank/DDBJ whole genome shotgun (WGS) entry which is preliminary data.</text>
</comment>